<dbReference type="Pfam" id="PF23247">
    <property type="entry name" value="LRR_RPS2"/>
    <property type="match status" value="1"/>
</dbReference>
<dbReference type="AlphaFoldDB" id="M0ZK39"/>
<dbReference type="InterPro" id="IPR057135">
    <property type="entry name" value="At4g27190-like_LRR"/>
</dbReference>
<evidence type="ECO:0000313" key="3">
    <source>
        <dbReference type="Proteomes" id="UP000011115"/>
    </source>
</evidence>
<keyword evidence="3" id="KW-1185">Reference proteome</keyword>
<name>M0ZK39_SOLTU</name>
<reference evidence="3" key="1">
    <citation type="journal article" date="2011" name="Nature">
        <title>Genome sequence and analysis of the tuber crop potato.</title>
        <authorList>
            <consortium name="The Potato Genome Sequencing Consortium"/>
        </authorList>
    </citation>
    <scope>NUCLEOTIDE SEQUENCE [LARGE SCALE GENOMIC DNA]</scope>
    <source>
        <strain evidence="3">cv. DM1-3 516 R44</strain>
    </source>
</reference>
<evidence type="ECO:0000313" key="2">
    <source>
        <dbReference type="EnsemblPlants" id="PGSC0003DMT400002433"/>
    </source>
</evidence>
<sequence>MPPLVARGLLNLRKLEIRDCLSMEEVITKEKQQGEGIMTLFPLLEKLELYTVPKLGHFFQTECTLEIPILKEVHIHDCPEMMTSVQQGISVSTPSLESVNNDDEVKVVDLNKVMFNSKVCLVPLAV</sequence>
<evidence type="ECO:0000259" key="1">
    <source>
        <dbReference type="Pfam" id="PF23247"/>
    </source>
</evidence>
<dbReference type="Proteomes" id="UP000011115">
    <property type="component" value="Unassembled WGS sequence"/>
</dbReference>
<organism evidence="2 3">
    <name type="scientific">Solanum tuberosum</name>
    <name type="common">Potato</name>
    <dbReference type="NCBI Taxonomy" id="4113"/>
    <lineage>
        <taxon>Eukaryota</taxon>
        <taxon>Viridiplantae</taxon>
        <taxon>Streptophyta</taxon>
        <taxon>Embryophyta</taxon>
        <taxon>Tracheophyta</taxon>
        <taxon>Spermatophyta</taxon>
        <taxon>Magnoliopsida</taxon>
        <taxon>eudicotyledons</taxon>
        <taxon>Gunneridae</taxon>
        <taxon>Pentapetalae</taxon>
        <taxon>asterids</taxon>
        <taxon>lamiids</taxon>
        <taxon>Solanales</taxon>
        <taxon>Solanaceae</taxon>
        <taxon>Solanoideae</taxon>
        <taxon>Solaneae</taxon>
        <taxon>Solanum</taxon>
    </lineage>
</organism>
<accession>M0ZK39</accession>
<dbReference type="ExpressionAtlas" id="M0ZK39">
    <property type="expression patterns" value="baseline"/>
</dbReference>
<dbReference type="EnsemblPlants" id="PGSC0003DMT400002433">
    <property type="protein sequence ID" value="PGSC0003DMT400002433"/>
    <property type="gene ID" value="PGSC0003DMG402000927"/>
</dbReference>
<dbReference type="Gramene" id="PGSC0003DMT400002433">
    <property type="protein sequence ID" value="PGSC0003DMT400002433"/>
    <property type="gene ID" value="PGSC0003DMG402000927"/>
</dbReference>
<proteinExistence type="predicted"/>
<dbReference type="HOGENOM" id="CLU_132924_1_0_1"/>
<feature type="domain" description="Disease resistance protein At4g27190-like leucine-rich repeats" evidence="1">
    <location>
        <begin position="3"/>
        <end position="82"/>
    </location>
</feature>
<protein>
    <submittedName>
        <fullName evidence="2">Nucleotide binding site-leucine rich repeat protein</fullName>
    </submittedName>
</protein>
<reference evidence="2" key="2">
    <citation type="submission" date="2015-06" db="UniProtKB">
        <authorList>
            <consortium name="EnsemblPlants"/>
        </authorList>
    </citation>
    <scope>IDENTIFICATION</scope>
    <source>
        <strain evidence="2">DM1-3 516 R44</strain>
    </source>
</reference>